<dbReference type="AlphaFoldDB" id="A0A391NSH7"/>
<feature type="non-terminal residue" evidence="4">
    <location>
        <position position="1"/>
    </location>
</feature>
<dbReference type="Proteomes" id="UP000265618">
    <property type="component" value="Unassembled WGS sequence"/>
</dbReference>
<keyword evidence="1" id="KW-0863">Zinc-finger</keyword>
<evidence type="ECO:0000313" key="4">
    <source>
        <dbReference type="EMBL" id="GCA64281.1"/>
    </source>
</evidence>
<protein>
    <recommendedName>
        <fullName evidence="3">CCHC-type domain-containing protein</fullName>
    </recommendedName>
</protein>
<dbReference type="GO" id="GO:0008270">
    <property type="term" value="F:zinc ion binding"/>
    <property type="evidence" value="ECO:0007669"/>
    <property type="project" value="UniProtKB-KW"/>
</dbReference>
<dbReference type="InterPro" id="IPR001878">
    <property type="entry name" value="Znf_CCHC"/>
</dbReference>
<gene>
    <name evidence="4" type="ORF">KIPB_013817</name>
</gene>
<name>A0A391NSH7_9EUKA</name>
<evidence type="ECO:0000313" key="5">
    <source>
        <dbReference type="Proteomes" id="UP000265618"/>
    </source>
</evidence>
<dbReference type="Gene3D" id="4.10.60.10">
    <property type="entry name" value="Zinc finger, CCHC-type"/>
    <property type="match status" value="1"/>
</dbReference>
<feature type="compositionally biased region" description="Basic and acidic residues" evidence="2">
    <location>
        <begin position="265"/>
        <end position="282"/>
    </location>
</feature>
<organism evidence="4 5">
    <name type="scientific">Kipferlia bialata</name>
    <dbReference type="NCBI Taxonomy" id="797122"/>
    <lineage>
        <taxon>Eukaryota</taxon>
        <taxon>Metamonada</taxon>
        <taxon>Carpediemonas-like organisms</taxon>
        <taxon>Kipferlia</taxon>
    </lineage>
</organism>
<feature type="region of interest" description="Disordered" evidence="2">
    <location>
        <begin position="185"/>
        <end position="309"/>
    </location>
</feature>
<dbReference type="Pfam" id="PF00098">
    <property type="entry name" value="zf-CCHC"/>
    <property type="match status" value="2"/>
</dbReference>
<dbReference type="GO" id="GO:0003676">
    <property type="term" value="F:nucleic acid binding"/>
    <property type="evidence" value="ECO:0007669"/>
    <property type="project" value="InterPro"/>
</dbReference>
<dbReference type="PROSITE" id="PS50158">
    <property type="entry name" value="ZF_CCHC"/>
    <property type="match status" value="2"/>
</dbReference>
<feature type="domain" description="CCHC-type" evidence="3">
    <location>
        <begin position="12"/>
        <end position="27"/>
    </location>
</feature>
<feature type="domain" description="CCHC-type" evidence="3">
    <location>
        <begin position="367"/>
        <end position="381"/>
    </location>
</feature>
<keyword evidence="1" id="KW-0862">Zinc</keyword>
<sequence length="391" mass="40244">HPSSQCPHPILCKRCGGAGHIQYECTQRRGGRGGTVSGRHGTGDPTPQTPPRQTNKAAVYQSLLPPTGTLADLASPRRMPRRGVPATRPVSERERVRVYVDPIPAPPAQALSGEGEGERDGEVVDVCSEWPLSLYPPAVGCETVIPRATSRVGTGETGLAVAVGTSPSDYTYQDISRCLEVGGHAEETGRDTGGTGGAVGSDHGPSLFAALDASPTTARTSPAVSETHPSSETTGQGDTDTDPVQGDEAGAQQSVPQSVPAAQHPDVDPISRDTHTQRERETQTGTATDDAVSDLAVSEGPAPLPGSSLGTDPVAVCAVPTGEAMPSLVSDMRDTFTDNTGAEAGTPGGSRQRLSGRVIVHVSAASCYNCGETGHPSSQCPHPILCKRCGG</sequence>
<reference evidence="4 5" key="1">
    <citation type="journal article" date="2018" name="PLoS ONE">
        <title>The draft genome of Kipferlia bialata reveals reductive genome evolution in fornicate parasites.</title>
        <authorList>
            <person name="Tanifuji G."/>
            <person name="Takabayashi S."/>
            <person name="Kume K."/>
            <person name="Takagi M."/>
            <person name="Nakayama T."/>
            <person name="Kamikawa R."/>
            <person name="Inagaki Y."/>
            <person name="Hashimoto T."/>
        </authorList>
    </citation>
    <scope>NUCLEOTIDE SEQUENCE [LARGE SCALE GENOMIC DNA]</scope>
    <source>
        <strain evidence="4">NY0173</strain>
    </source>
</reference>
<evidence type="ECO:0000256" key="1">
    <source>
        <dbReference type="PROSITE-ProRule" id="PRU00047"/>
    </source>
</evidence>
<dbReference type="EMBL" id="BDIP01006769">
    <property type="protein sequence ID" value="GCA64281.1"/>
    <property type="molecule type" value="Genomic_DNA"/>
</dbReference>
<proteinExistence type="predicted"/>
<dbReference type="SMART" id="SM00343">
    <property type="entry name" value="ZnF_C2HC"/>
    <property type="match status" value="2"/>
</dbReference>
<evidence type="ECO:0000259" key="3">
    <source>
        <dbReference type="PROSITE" id="PS50158"/>
    </source>
</evidence>
<feature type="non-terminal residue" evidence="4">
    <location>
        <position position="391"/>
    </location>
</feature>
<feature type="region of interest" description="Disordered" evidence="2">
    <location>
        <begin position="67"/>
        <end position="90"/>
    </location>
</feature>
<accession>A0A391NSH7</accession>
<keyword evidence="1" id="KW-0479">Metal-binding</keyword>
<keyword evidence="5" id="KW-1185">Reference proteome</keyword>
<feature type="region of interest" description="Disordered" evidence="2">
    <location>
        <begin position="28"/>
        <end position="55"/>
    </location>
</feature>
<feature type="compositionally biased region" description="Polar residues" evidence="2">
    <location>
        <begin position="214"/>
        <end position="238"/>
    </location>
</feature>
<dbReference type="OrthoDB" id="3863715at2759"/>
<comment type="caution">
    <text evidence="4">The sequence shown here is derived from an EMBL/GenBank/DDBJ whole genome shotgun (WGS) entry which is preliminary data.</text>
</comment>
<dbReference type="InterPro" id="IPR036875">
    <property type="entry name" value="Znf_CCHC_sf"/>
</dbReference>
<evidence type="ECO:0000256" key="2">
    <source>
        <dbReference type="SAM" id="MobiDB-lite"/>
    </source>
</evidence>
<dbReference type="SUPFAM" id="SSF57756">
    <property type="entry name" value="Retrovirus zinc finger-like domains"/>
    <property type="match status" value="1"/>
</dbReference>